<protein>
    <submittedName>
        <fullName evidence="4">Myosin_tail_1 domain-containing protein</fullName>
    </submittedName>
</protein>
<dbReference type="GO" id="GO:0005634">
    <property type="term" value="C:nucleus"/>
    <property type="evidence" value="ECO:0007669"/>
    <property type="project" value="TreeGrafter"/>
</dbReference>
<feature type="compositionally biased region" description="Basic residues" evidence="1">
    <location>
        <begin position="148"/>
        <end position="157"/>
    </location>
</feature>
<dbReference type="EMBL" id="UYRR01035274">
    <property type="protein sequence ID" value="VDK64109.1"/>
    <property type="molecule type" value="Genomic_DNA"/>
</dbReference>
<dbReference type="GO" id="GO:0007266">
    <property type="term" value="P:Rho protein signal transduction"/>
    <property type="evidence" value="ECO:0007669"/>
    <property type="project" value="TreeGrafter"/>
</dbReference>
<dbReference type="GO" id="GO:0005096">
    <property type="term" value="F:GTPase activator activity"/>
    <property type="evidence" value="ECO:0007669"/>
    <property type="project" value="TreeGrafter"/>
</dbReference>
<dbReference type="AlphaFoldDB" id="A0A0M3KD29"/>
<reference evidence="2 3" key="2">
    <citation type="submission" date="2018-11" db="EMBL/GenBank/DDBJ databases">
        <authorList>
            <consortium name="Pathogen Informatics"/>
        </authorList>
    </citation>
    <scope>NUCLEOTIDE SEQUENCE [LARGE SCALE GENOMIC DNA]</scope>
</reference>
<accession>A0A0M3KD29</accession>
<evidence type="ECO:0000256" key="1">
    <source>
        <dbReference type="SAM" id="MobiDB-lite"/>
    </source>
</evidence>
<organism evidence="4">
    <name type="scientific">Anisakis simplex</name>
    <name type="common">Herring worm</name>
    <dbReference type="NCBI Taxonomy" id="6269"/>
    <lineage>
        <taxon>Eukaryota</taxon>
        <taxon>Metazoa</taxon>
        <taxon>Ecdysozoa</taxon>
        <taxon>Nematoda</taxon>
        <taxon>Chromadorea</taxon>
        <taxon>Rhabditida</taxon>
        <taxon>Spirurina</taxon>
        <taxon>Ascaridomorpha</taxon>
        <taxon>Ascaridoidea</taxon>
        <taxon>Anisakidae</taxon>
        <taxon>Anisakis</taxon>
        <taxon>Anisakis simplex complex</taxon>
    </lineage>
</organism>
<name>A0A0M3KD29_ANISI</name>
<feature type="compositionally biased region" description="Polar residues" evidence="1">
    <location>
        <begin position="158"/>
        <end position="169"/>
    </location>
</feature>
<dbReference type="GO" id="GO:0097149">
    <property type="term" value="C:centralspindlin complex"/>
    <property type="evidence" value="ECO:0007669"/>
    <property type="project" value="TreeGrafter"/>
</dbReference>
<evidence type="ECO:0000313" key="4">
    <source>
        <dbReference type="WBParaSite" id="ASIM_0001888101-mRNA-1"/>
    </source>
</evidence>
<dbReference type="GO" id="GO:0030496">
    <property type="term" value="C:midbody"/>
    <property type="evidence" value="ECO:0007669"/>
    <property type="project" value="TreeGrafter"/>
</dbReference>
<gene>
    <name evidence="2" type="ORF">ASIM_LOCUS18277</name>
</gene>
<dbReference type="GO" id="GO:0051233">
    <property type="term" value="C:spindle midzone"/>
    <property type="evidence" value="ECO:0007669"/>
    <property type="project" value="TreeGrafter"/>
</dbReference>
<dbReference type="GO" id="GO:0032154">
    <property type="term" value="C:cleavage furrow"/>
    <property type="evidence" value="ECO:0007669"/>
    <property type="project" value="TreeGrafter"/>
</dbReference>
<dbReference type="WBParaSite" id="ASIM_0001888101-mRNA-1">
    <property type="protein sequence ID" value="ASIM_0001888101-mRNA-1"/>
    <property type="gene ID" value="ASIM_0001888101"/>
</dbReference>
<dbReference type="Proteomes" id="UP000267096">
    <property type="component" value="Unassembled WGS sequence"/>
</dbReference>
<evidence type="ECO:0000313" key="3">
    <source>
        <dbReference type="Proteomes" id="UP000267096"/>
    </source>
</evidence>
<dbReference type="GO" id="GO:0000281">
    <property type="term" value="P:mitotic cytokinesis"/>
    <property type="evidence" value="ECO:0007669"/>
    <property type="project" value="TreeGrafter"/>
</dbReference>
<keyword evidence="3" id="KW-1185">Reference proteome</keyword>
<feature type="region of interest" description="Disordered" evidence="1">
    <location>
        <begin position="132"/>
        <end position="204"/>
    </location>
</feature>
<dbReference type="PANTHER" id="PTHR46199">
    <property type="entry name" value="RAC GTPASE-ACTIVATING PROTEIN 1"/>
    <property type="match status" value="1"/>
</dbReference>
<reference evidence="4" key="1">
    <citation type="submission" date="2017-02" db="UniProtKB">
        <authorList>
            <consortium name="WormBaseParasite"/>
        </authorList>
    </citation>
    <scope>IDENTIFICATION</scope>
</reference>
<dbReference type="PANTHER" id="PTHR46199:SF3">
    <property type="entry name" value="RAC GTPASE-ACTIVATING PROTEIN 1"/>
    <property type="match status" value="1"/>
</dbReference>
<dbReference type="GO" id="GO:0051256">
    <property type="term" value="P:mitotic spindle midzone assembly"/>
    <property type="evidence" value="ECO:0007669"/>
    <property type="project" value="TreeGrafter"/>
</dbReference>
<dbReference type="OrthoDB" id="2218807at2759"/>
<sequence length="204" mass="23682">MLSSELSRAILAQHAENRSYIQELNEGRESDILKLIDLLDQTRQRWDDAKKDADSLRNQVNSAEEENDKLRREIHGLKAELRDARAQMASLMSEKQAYEIDLAEWEQKFELVRELLKDEITNLNDEDQRKLAFLRQNSPPVRGTKGPGSRHRHKQRTRLNGSRSGGTDLSQDDDIDYDKTGDSMEVSYDESEEDAYLRNGKVYR</sequence>
<proteinExistence type="predicted"/>
<evidence type="ECO:0000313" key="2">
    <source>
        <dbReference type="EMBL" id="VDK64109.1"/>
    </source>
</evidence>